<evidence type="ECO:0000256" key="6">
    <source>
        <dbReference type="SAM" id="Phobius"/>
    </source>
</evidence>
<dbReference type="PANTHER" id="PTHR30619">
    <property type="entry name" value="DNA INTERNALIZATION/COMPETENCE PROTEIN COMEC/REC2"/>
    <property type="match status" value="1"/>
</dbReference>
<evidence type="ECO:0000313" key="9">
    <source>
        <dbReference type="EMBL" id="MFD0978669.1"/>
    </source>
</evidence>
<feature type="transmembrane region" description="Helical" evidence="6">
    <location>
        <begin position="359"/>
        <end position="376"/>
    </location>
</feature>
<dbReference type="Pfam" id="PF03772">
    <property type="entry name" value="Competence"/>
    <property type="match status" value="1"/>
</dbReference>
<feature type="transmembrane region" description="Helical" evidence="6">
    <location>
        <begin position="455"/>
        <end position="482"/>
    </location>
</feature>
<comment type="subcellular location">
    <subcellularLocation>
        <location evidence="1">Cell membrane</location>
        <topology evidence="1">Multi-pass membrane protein</topology>
    </subcellularLocation>
</comment>
<evidence type="ECO:0000256" key="3">
    <source>
        <dbReference type="ARBA" id="ARBA00022692"/>
    </source>
</evidence>
<keyword evidence="2" id="KW-1003">Cell membrane</keyword>
<gene>
    <name evidence="9" type="ORF">ACFQ2S_03300</name>
</gene>
<evidence type="ECO:0000259" key="7">
    <source>
        <dbReference type="Pfam" id="PF03772"/>
    </source>
</evidence>
<accession>A0ABW3IL08</accession>
<keyword evidence="4 6" id="KW-1133">Transmembrane helix</keyword>
<evidence type="ECO:0000259" key="8">
    <source>
        <dbReference type="Pfam" id="PF13567"/>
    </source>
</evidence>
<dbReference type="InterPro" id="IPR052159">
    <property type="entry name" value="Competence_DNA_uptake"/>
</dbReference>
<feature type="transmembrane region" description="Helical" evidence="6">
    <location>
        <begin position="534"/>
        <end position="550"/>
    </location>
</feature>
<feature type="domain" description="DUF4131" evidence="8">
    <location>
        <begin position="59"/>
        <end position="211"/>
    </location>
</feature>
<dbReference type="NCBIfam" id="TIGR00360">
    <property type="entry name" value="ComEC_N-term"/>
    <property type="match status" value="1"/>
</dbReference>
<feature type="transmembrane region" description="Helical" evidence="6">
    <location>
        <begin position="412"/>
        <end position="435"/>
    </location>
</feature>
<dbReference type="InterPro" id="IPR004477">
    <property type="entry name" value="ComEC_N"/>
</dbReference>
<feature type="domain" description="ComEC/Rec2-related protein" evidence="7">
    <location>
        <begin position="252"/>
        <end position="530"/>
    </location>
</feature>
<protein>
    <submittedName>
        <fullName evidence="9">ComEC/Rec2 family competence protein</fullName>
    </submittedName>
</protein>
<organism evidence="9 10">
    <name type="scientific">Tropicimonas aquimaris</name>
    <dbReference type="NCBI Taxonomy" id="914152"/>
    <lineage>
        <taxon>Bacteria</taxon>
        <taxon>Pseudomonadati</taxon>
        <taxon>Pseudomonadota</taxon>
        <taxon>Alphaproteobacteria</taxon>
        <taxon>Rhodobacterales</taxon>
        <taxon>Roseobacteraceae</taxon>
        <taxon>Tropicimonas</taxon>
    </lineage>
</organism>
<evidence type="ECO:0000256" key="4">
    <source>
        <dbReference type="ARBA" id="ARBA00022989"/>
    </source>
</evidence>
<feature type="transmembrane region" description="Helical" evidence="6">
    <location>
        <begin position="32"/>
        <end position="50"/>
    </location>
</feature>
<keyword evidence="3 6" id="KW-0812">Transmembrane</keyword>
<feature type="transmembrane region" description="Helical" evidence="6">
    <location>
        <begin position="382"/>
        <end position="400"/>
    </location>
</feature>
<dbReference type="PANTHER" id="PTHR30619:SF1">
    <property type="entry name" value="RECOMBINATION PROTEIN 2"/>
    <property type="match status" value="1"/>
</dbReference>
<keyword evidence="10" id="KW-1185">Reference proteome</keyword>
<feature type="transmembrane region" description="Helical" evidence="6">
    <location>
        <begin position="273"/>
        <end position="299"/>
    </location>
</feature>
<feature type="transmembrane region" description="Helical" evidence="6">
    <location>
        <begin position="83"/>
        <end position="102"/>
    </location>
</feature>
<dbReference type="Proteomes" id="UP001597108">
    <property type="component" value="Unassembled WGS sequence"/>
</dbReference>
<feature type="transmembrane region" description="Helical" evidence="6">
    <location>
        <begin position="57"/>
        <end position="77"/>
    </location>
</feature>
<keyword evidence="5 6" id="KW-0472">Membrane</keyword>
<evidence type="ECO:0000256" key="2">
    <source>
        <dbReference type="ARBA" id="ARBA00022475"/>
    </source>
</evidence>
<comment type="caution">
    <text evidence="9">The sequence shown here is derived from an EMBL/GenBank/DDBJ whole genome shotgun (WGS) entry which is preliminary data.</text>
</comment>
<proteinExistence type="predicted"/>
<name>A0ABW3IL08_9RHOB</name>
<dbReference type="InterPro" id="IPR025405">
    <property type="entry name" value="DUF4131"/>
</dbReference>
<reference evidence="10" key="1">
    <citation type="journal article" date="2019" name="Int. J. Syst. Evol. Microbiol.">
        <title>The Global Catalogue of Microorganisms (GCM) 10K type strain sequencing project: providing services to taxonomists for standard genome sequencing and annotation.</title>
        <authorList>
            <consortium name="The Broad Institute Genomics Platform"/>
            <consortium name="The Broad Institute Genome Sequencing Center for Infectious Disease"/>
            <person name="Wu L."/>
            <person name="Ma J."/>
        </authorList>
    </citation>
    <scope>NUCLEOTIDE SEQUENCE [LARGE SCALE GENOMIC DNA]</scope>
    <source>
        <strain evidence="10">CCUG 60524</strain>
    </source>
</reference>
<evidence type="ECO:0000256" key="1">
    <source>
        <dbReference type="ARBA" id="ARBA00004651"/>
    </source>
</evidence>
<evidence type="ECO:0000313" key="10">
    <source>
        <dbReference type="Proteomes" id="UP001597108"/>
    </source>
</evidence>
<feature type="transmembrane region" description="Helical" evidence="6">
    <location>
        <begin position="311"/>
        <end position="329"/>
    </location>
</feature>
<sequence length="696" mass="72865">MEPVAPAEMPDAGEAGRQGRIAAALLAQRGRLLLWVPICLGLGSGGWFALRVEPGAEAYLGGALAILVLMTLGRWAGEVAAPLVWAVALMLCGAMLAGARAHSVAAPVLGFRYYGPVEGRIIEIDRSVSDMPRLTLDRVVLADVAPHRTPERVRVSLHGAQDYVTPEPGLTVILTGHLSPPAGPVEPGGFDFRRNAWFERLGATGYTRTPVLVLAPAEEGRAGLAVFRMRMAISAAVQEHIPGAAGAFAAAILTGDRSAMPREVVENLRNSNLAHLLAISGLHMGLLTGSVFAALRGLLALVPWLALRFPIRKAAALGALAAGAFYLALSGGAVSTMRAFVMVSVMLVAVILERRAISLRSVALAATLLLVISPEALLGPGFQMSFAATTALVAAFGALRTQRERLKRLPRWLMPVLAVALSSAVAGAATAPYSAAHFNRLADYGLLANLASVPLMGALVMPAAVTAAVLWPFGLAAPAFWAMQMGLEWILYVADRVAGMEGAVTHVISPGGAVLPLLTLGFLFTLIWCGRMRWIGLGAVAVALALWTQASRPDALIADTGGLVGIMGPDGRVLSRPRGDGFAAQVWLENDGDGGDQASAAVRTGFTGPPHDRRAALGDTTVRHLAGKTGLKDLGERCGPGVIVANVKVETRPAGPCWLLDPVDLRATGAIALRIREGGLEVETVADRSGQRMWSP</sequence>
<dbReference type="RefSeq" id="WP_386072683.1">
    <property type="nucleotide sequence ID" value="NZ_JBHTJT010000006.1"/>
</dbReference>
<dbReference type="EMBL" id="JBHTJT010000006">
    <property type="protein sequence ID" value="MFD0978669.1"/>
    <property type="molecule type" value="Genomic_DNA"/>
</dbReference>
<dbReference type="Pfam" id="PF13567">
    <property type="entry name" value="DUF4131"/>
    <property type="match status" value="1"/>
</dbReference>
<evidence type="ECO:0000256" key="5">
    <source>
        <dbReference type="ARBA" id="ARBA00023136"/>
    </source>
</evidence>
<feature type="transmembrane region" description="Helical" evidence="6">
    <location>
        <begin position="503"/>
        <end position="528"/>
    </location>
</feature>